<gene>
    <name evidence="3" type="ORF">DFP86_114110</name>
</gene>
<dbReference type="GO" id="GO:0003677">
    <property type="term" value="F:DNA binding"/>
    <property type="evidence" value="ECO:0007669"/>
    <property type="project" value="InterPro"/>
</dbReference>
<dbReference type="InterPro" id="IPR047952">
    <property type="entry name" value="Transpos_IS4"/>
</dbReference>
<name>A0A4V3DUJ1_9NEIS</name>
<evidence type="ECO:0000313" key="3">
    <source>
        <dbReference type="EMBL" id="TDR73348.1"/>
    </source>
</evidence>
<dbReference type="EMBL" id="SNZP01000014">
    <property type="protein sequence ID" value="TDR73348.1"/>
    <property type="molecule type" value="Genomic_DNA"/>
</dbReference>
<feature type="domain" description="Transposase IS4-like" evidence="1">
    <location>
        <begin position="135"/>
        <end position="357"/>
    </location>
</feature>
<dbReference type="Proteomes" id="UP000295611">
    <property type="component" value="Unassembled WGS sequence"/>
</dbReference>
<dbReference type="SUPFAM" id="SSF53098">
    <property type="entry name" value="Ribonuclease H-like"/>
    <property type="match status" value="1"/>
</dbReference>
<dbReference type="InterPro" id="IPR002559">
    <property type="entry name" value="Transposase_11"/>
</dbReference>
<organism evidence="3 4">
    <name type="scientific">Paludibacterium purpuratum</name>
    <dbReference type="NCBI Taxonomy" id="1144873"/>
    <lineage>
        <taxon>Bacteria</taxon>
        <taxon>Pseudomonadati</taxon>
        <taxon>Pseudomonadota</taxon>
        <taxon>Betaproteobacteria</taxon>
        <taxon>Neisseriales</taxon>
        <taxon>Chromobacteriaceae</taxon>
        <taxon>Paludibacterium</taxon>
    </lineage>
</organism>
<dbReference type="GO" id="GO:0006313">
    <property type="term" value="P:DNA transposition"/>
    <property type="evidence" value="ECO:0007669"/>
    <property type="project" value="InterPro"/>
</dbReference>
<protein>
    <submittedName>
        <fullName evidence="3">IS4 family transposase</fullName>
    </submittedName>
</protein>
<dbReference type="InterPro" id="IPR012337">
    <property type="entry name" value="RNaseH-like_sf"/>
</dbReference>
<accession>A0A4V3DUJ1</accession>
<dbReference type="GO" id="GO:0004803">
    <property type="term" value="F:transposase activity"/>
    <property type="evidence" value="ECO:0007669"/>
    <property type="project" value="InterPro"/>
</dbReference>
<feature type="domain" description="Transposase IS4 N-terminal" evidence="2">
    <location>
        <begin position="20"/>
        <end position="112"/>
    </location>
</feature>
<dbReference type="OrthoDB" id="9796012at2"/>
<evidence type="ECO:0000259" key="2">
    <source>
        <dbReference type="Pfam" id="PF13006"/>
    </source>
</evidence>
<dbReference type="InterPro" id="IPR024473">
    <property type="entry name" value="Transposases_IS4_N"/>
</dbReference>
<dbReference type="AlphaFoldDB" id="A0A4V3DUJ1"/>
<keyword evidence="4" id="KW-1185">Reference proteome</keyword>
<reference evidence="3 4" key="1">
    <citation type="submission" date="2019-03" db="EMBL/GenBank/DDBJ databases">
        <title>Genomic Encyclopedia of Type Strains, Phase III (KMG-III): the genomes of soil and plant-associated and newly described type strains.</title>
        <authorList>
            <person name="Whitman W."/>
        </authorList>
    </citation>
    <scope>NUCLEOTIDE SEQUENCE [LARGE SCALE GENOMIC DNA]</scope>
    <source>
        <strain evidence="3 4">CECT 8976</strain>
    </source>
</reference>
<evidence type="ECO:0000259" key="1">
    <source>
        <dbReference type="Pfam" id="PF01609"/>
    </source>
</evidence>
<dbReference type="Pfam" id="PF01609">
    <property type="entry name" value="DDE_Tnp_1"/>
    <property type="match status" value="1"/>
</dbReference>
<evidence type="ECO:0000313" key="4">
    <source>
        <dbReference type="Proteomes" id="UP000295611"/>
    </source>
</evidence>
<dbReference type="NCBIfam" id="NF033592">
    <property type="entry name" value="transpos_IS4_1"/>
    <property type="match status" value="1"/>
</dbReference>
<dbReference type="PANTHER" id="PTHR37529:SF1">
    <property type="entry name" value="TRANSPOSASE INSG FOR INSERTION SEQUENCE ELEMENT IS4-RELATED"/>
    <property type="match status" value="1"/>
</dbReference>
<dbReference type="RefSeq" id="WP_133683140.1">
    <property type="nucleotide sequence ID" value="NZ_SNZP01000014.1"/>
</dbReference>
<sequence>MARTKTSLGAGARLSDFLSASLLARVFPADLVNRVLDAHGCNSQRIRSFPAVAGVYYCMALNLYPEAAYEEVFAVVAQGLAWAEGKPSSTTVHKSSVSELRRKIGATPLRDLMHRACLPLARPQAHPDAFFAGCRVVAIDGSNFDIPDEVDNVAQFGYPGSRTGQAGYPQAQCAVLVECATHAILDANIGPYRAPEWELCLPLLASLKPGMLCLADRGFRGHAQWCAARASGADLLWRCASNQILPVLQPLADGSWLSALYPNDRARRRGVDGVPVRIIEYTLPQHSGSTASYRLMTSLLDPESAPALSLAALYHERWQVESVFDELKTHLLRQRRVFRSKTPELVRQEFYGWVLAHYAVRWLMHQAASEYRQSHHALSFTAHVQLVRRTQPQSGAFPPSAA</sequence>
<dbReference type="PANTHER" id="PTHR37529">
    <property type="entry name" value="TRANSPOSASE INSG FOR INSERTION SEQUENCE ELEMENT IS4-RELATED"/>
    <property type="match status" value="1"/>
</dbReference>
<comment type="caution">
    <text evidence="3">The sequence shown here is derived from an EMBL/GenBank/DDBJ whole genome shotgun (WGS) entry which is preliminary data.</text>
</comment>
<dbReference type="Pfam" id="PF13006">
    <property type="entry name" value="Nterm_IS4"/>
    <property type="match status" value="1"/>
</dbReference>
<proteinExistence type="predicted"/>